<sequence>MRDFLTNGEFSEEKRRRKRKGVQQQQHQRQAANMRERKRMQSINEAFEGLRARIPTLPYEKRLSKVDTLRLAIGYISFLSELIQSDETSPEAVRVAEQPRKVIIHCHSVPDSDQQHYGYPPLTGHSLSWTDEKKSSLGPNNTMTAKIWTPEDPRMKPVSTECSSLLNTTLDL</sequence>
<dbReference type="AlphaFoldDB" id="A0A7I8WDK3"/>
<dbReference type="PANTHER" id="PTHR23349:SF112">
    <property type="entry name" value="48 RELATED 1, ISOFORM B"/>
    <property type="match status" value="1"/>
</dbReference>
<dbReference type="InterPro" id="IPR011598">
    <property type="entry name" value="bHLH_dom"/>
</dbReference>
<dbReference type="Proteomes" id="UP000549394">
    <property type="component" value="Unassembled WGS sequence"/>
</dbReference>
<keyword evidence="8" id="KW-1185">Reference proteome</keyword>
<evidence type="ECO:0000256" key="3">
    <source>
        <dbReference type="ARBA" id="ARBA00023163"/>
    </source>
</evidence>
<dbReference type="SUPFAM" id="SSF47459">
    <property type="entry name" value="HLH, helix-loop-helix DNA-binding domain"/>
    <property type="match status" value="1"/>
</dbReference>
<keyword evidence="4" id="KW-0539">Nucleus</keyword>
<evidence type="ECO:0000256" key="1">
    <source>
        <dbReference type="ARBA" id="ARBA00023015"/>
    </source>
</evidence>
<dbReference type="SMART" id="SM00353">
    <property type="entry name" value="HLH"/>
    <property type="match status" value="1"/>
</dbReference>
<organism evidence="7 8">
    <name type="scientific">Dimorphilus gyrociliatus</name>
    <dbReference type="NCBI Taxonomy" id="2664684"/>
    <lineage>
        <taxon>Eukaryota</taxon>
        <taxon>Metazoa</taxon>
        <taxon>Spiralia</taxon>
        <taxon>Lophotrochozoa</taxon>
        <taxon>Annelida</taxon>
        <taxon>Polychaeta</taxon>
        <taxon>Polychaeta incertae sedis</taxon>
        <taxon>Dinophilidae</taxon>
        <taxon>Dimorphilus</taxon>
    </lineage>
</organism>
<keyword evidence="3" id="KW-0804">Transcription</keyword>
<keyword evidence="2" id="KW-0238">DNA-binding</keyword>
<dbReference type="PROSITE" id="PS50888">
    <property type="entry name" value="BHLH"/>
    <property type="match status" value="1"/>
</dbReference>
<dbReference type="PANTHER" id="PTHR23349">
    <property type="entry name" value="BASIC HELIX-LOOP-HELIX TRANSCRIPTION FACTOR, TWIST"/>
    <property type="match status" value="1"/>
</dbReference>
<accession>A0A7I8WDK3</accession>
<dbReference type="GO" id="GO:0000977">
    <property type="term" value="F:RNA polymerase II transcription regulatory region sequence-specific DNA binding"/>
    <property type="evidence" value="ECO:0007669"/>
    <property type="project" value="TreeGrafter"/>
</dbReference>
<evidence type="ECO:0000256" key="2">
    <source>
        <dbReference type="ARBA" id="ARBA00023125"/>
    </source>
</evidence>
<feature type="domain" description="BHLH" evidence="6">
    <location>
        <begin position="27"/>
        <end position="79"/>
    </location>
</feature>
<dbReference type="InterPro" id="IPR050283">
    <property type="entry name" value="E-box_TF_Regulators"/>
</dbReference>
<keyword evidence="1" id="KW-0805">Transcription regulation</keyword>
<dbReference type="EMBL" id="CAJFCJ010000032">
    <property type="protein sequence ID" value="CAD5126127.1"/>
    <property type="molecule type" value="Genomic_DNA"/>
</dbReference>
<dbReference type="GO" id="GO:0046983">
    <property type="term" value="F:protein dimerization activity"/>
    <property type="evidence" value="ECO:0007669"/>
    <property type="project" value="InterPro"/>
</dbReference>
<evidence type="ECO:0000313" key="7">
    <source>
        <dbReference type="EMBL" id="CAD5126127.1"/>
    </source>
</evidence>
<dbReference type="GO" id="GO:0032502">
    <property type="term" value="P:developmental process"/>
    <property type="evidence" value="ECO:0007669"/>
    <property type="project" value="TreeGrafter"/>
</dbReference>
<dbReference type="Gene3D" id="4.10.280.10">
    <property type="entry name" value="Helix-loop-helix DNA-binding domain"/>
    <property type="match status" value="1"/>
</dbReference>
<evidence type="ECO:0000256" key="4">
    <source>
        <dbReference type="ARBA" id="ARBA00023242"/>
    </source>
</evidence>
<proteinExistence type="predicted"/>
<name>A0A7I8WDK3_9ANNE</name>
<feature type="region of interest" description="Disordered" evidence="5">
    <location>
        <begin position="1"/>
        <end position="38"/>
    </location>
</feature>
<evidence type="ECO:0000259" key="6">
    <source>
        <dbReference type="PROSITE" id="PS50888"/>
    </source>
</evidence>
<dbReference type="FunFam" id="4.10.280.10:FF:000035">
    <property type="entry name" value="Pancreas-specific transcription factor 1a"/>
    <property type="match status" value="1"/>
</dbReference>
<protein>
    <submittedName>
        <fullName evidence="7">DgyrCDS14297</fullName>
    </submittedName>
</protein>
<evidence type="ECO:0000313" key="8">
    <source>
        <dbReference type="Proteomes" id="UP000549394"/>
    </source>
</evidence>
<dbReference type="OrthoDB" id="10048995at2759"/>
<comment type="caution">
    <text evidence="7">The sequence shown here is derived from an EMBL/GenBank/DDBJ whole genome shotgun (WGS) entry which is preliminary data.</text>
</comment>
<gene>
    <name evidence="7" type="ORF">DGYR_LOCUS13400</name>
</gene>
<dbReference type="GO" id="GO:0000981">
    <property type="term" value="F:DNA-binding transcription factor activity, RNA polymerase II-specific"/>
    <property type="evidence" value="ECO:0007669"/>
    <property type="project" value="TreeGrafter"/>
</dbReference>
<dbReference type="CDD" id="cd11417">
    <property type="entry name" value="bHLH_TS_PTF1A"/>
    <property type="match status" value="1"/>
</dbReference>
<dbReference type="InterPro" id="IPR036638">
    <property type="entry name" value="HLH_DNA-bd_sf"/>
</dbReference>
<reference evidence="7 8" key="1">
    <citation type="submission" date="2020-08" db="EMBL/GenBank/DDBJ databases">
        <authorList>
            <person name="Hejnol A."/>
        </authorList>
    </citation>
    <scope>NUCLEOTIDE SEQUENCE [LARGE SCALE GENOMIC DNA]</scope>
</reference>
<evidence type="ECO:0000256" key="5">
    <source>
        <dbReference type="SAM" id="MobiDB-lite"/>
    </source>
</evidence>
<dbReference type="Pfam" id="PF00010">
    <property type="entry name" value="HLH"/>
    <property type="match status" value="1"/>
</dbReference>